<comment type="similarity">
    <text evidence="1">Belongs to the glycosyl hydrolase 13 family.</text>
</comment>
<dbReference type="Proteomes" id="UP000053317">
    <property type="component" value="Unassembled WGS sequence"/>
</dbReference>
<dbReference type="GO" id="GO:0000025">
    <property type="term" value="P:maltose catabolic process"/>
    <property type="evidence" value="ECO:0007669"/>
    <property type="project" value="TreeGrafter"/>
</dbReference>
<dbReference type="CDD" id="cd11333">
    <property type="entry name" value="AmyAc_SI_OligoGlu_DGase"/>
    <property type="match status" value="1"/>
</dbReference>
<evidence type="ECO:0000256" key="1">
    <source>
        <dbReference type="ARBA" id="ARBA00008061"/>
    </source>
</evidence>
<dbReference type="FunFam" id="3.20.20.80:FF:000064">
    <property type="entry name" value="Oligo-1,6-glucosidase"/>
    <property type="match status" value="1"/>
</dbReference>
<dbReference type="GO" id="GO:0004574">
    <property type="term" value="F:oligo-1,6-glucosidase activity"/>
    <property type="evidence" value="ECO:0007669"/>
    <property type="project" value="TreeGrafter"/>
</dbReference>
<keyword evidence="7" id="KW-1185">Reference proteome</keyword>
<keyword evidence="3" id="KW-0326">Glycosidase</keyword>
<keyword evidence="2" id="KW-0378">Hydrolase</keyword>
<dbReference type="OrthoDB" id="1740265at2759"/>
<proteinExistence type="inferred from homology"/>
<dbReference type="Pfam" id="PF00128">
    <property type="entry name" value="Alpha-amylase"/>
    <property type="match status" value="1"/>
</dbReference>
<dbReference type="InterPro" id="IPR006047">
    <property type="entry name" value="GH13_cat_dom"/>
</dbReference>
<dbReference type="GO" id="GO:0004575">
    <property type="term" value="F:sucrose alpha-glucosidase activity"/>
    <property type="evidence" value="ECO:0007669"/>
    <property type="project" value="TreeGrafter"/>
</dbReference>
<gene>
    <name evidence="6" type="ORF">UCRPC4_g04030</name>
</gene>
<evidence type="ECO:0000256" key="2">
    <source>
        <dbReference type="ARBA" id="ARBA00022801"/>
    </source>
</evidence>
<accession>A0A0G2EEL4</accession>
<dbReference type="InterPro" id="IPR017853">
    <property type="entry name" value="GH"/>
</dbReference>
<dbReference type="InterPro" id="IPR045857">
    <property type="entry name" value="O16G_dom_2"/>
</dbReference>
<sequence>MSQSKWWKESVIYQVYPASFKDENGDGWGDIKGMISQVPYLKELGVDVLWTSPIYKSPQADMGYDISDYKSIDPRYGTLSDVDTLITTLKIHDMKLMMDLVANHTSNQHAWFLESARSKTSPKRDWYIWKPPRSISADGVPEPPNNWAQILGDANSAWTYDKATGEFYLSLFTPEQPDLNWENQEVREAVQDVMRFWLERGASGFRCDVINLISKDQNFPDAPITIPTQKYQPGEIYYRNGPRMHEYIHELYTTVLSKYDTITVGEMPFVSDINEIIRTVGAKAEELNMIFIFDIVDIDNDMSAGTKFSLYDWPLSDLKDIVSKWQRAMIENDGWNSVFVENHDQPRSVSRYCDDSDATREKGAKLLALMQTTLSGSLFVYQGEEFGMRNVPKAWDVEIEYKDIESINLWKKYKAMYPVDSAKLDECKTILQRKARDNARTPVQWTSGPNAGFCPAHVKPWMRVNDDWETCNAETSQNFQSDSELSVWQFWQQSLKNRKRHKETFVYGDYEEIDHANKQVFAYLRKAESGSKALVVLNWSGKTVEWTVPETIEVEEWTISTYGKGTPQTKDKRVIKLEAWEGVLGNCK</sequence>
<dbReference type="GO" id="GO:0004556">
    <property type="term" value="F:alpha-amylase activity"/>
    <property type="evidence" value="ECO:0007669"/>
    <property type="project" value="TreeGrafter"/>
</dbReference>
<evidence type="ECO:0000259" key="5">
    <source>
        <dbReference type="SMART" id="SM00642"/>
    </source>
</evidence>
<reference evidence="6 7" key="1">
    <citation type="submission" date="2015-05" db="EMBL/GenBank/DDBJ databases">
        <title>Distinctive expansion of gene families associated with plant cell wall degradation and secondary metabolism in the genomes of grapevine trunk pathogens.</title>
        <authorList>
            <person name="Lawrence D.P."/>
            <person name="Travadon R."/>
            <person name="Rolshausen P.E."/>
            <person name="Baumgartner K."/>
        </authorList>
    </citation>
    <scope>NUCLEOTIDE SEQUENCE [LARGE SCALE GENOMIC DNA]</scope>
    <source>
        <strain evidence="6">UCRPC4</strain>
    </source>
</reference>
<dbReference type="SUPFAM" id="SSF51011">
    <property type="entry name" value="Glycosyl hydrolase domain"/>
    <property type="match status" value="1"/>
</dbReference>
<dbReference type="Gene3D" id="3.20.20.80">
    <property type="entry name" value="Glycosidases"/>
    <property type="match status" value="1"/>
</dbReference>
<protein>
    <submittedName>
        <fullName evidence="6">Putative alpha-glucosidase maltase</fullName>
    </submittedName>
</protein>
<comment type="caution">
    <text evidence="6">The sequence shown here is derived from an EMBL/GenBank/DDBJ whole genome shotgun (WGS) entry which is preliminary data.</text>
</comment>
<feature type="domain" description="Glycosyl hydrolase family 13 catalytic" evidence="5">
    <location>
        <begin position="14"/>
        <end position="440"/>
    </location>
</feature>
<dbReference type="PANTHER" id="PTHR10357">
    <property type="entry name" value="ALPHA-AMYLASE FAMILY MEMBER"/>
    <property type="match status" value="1"/>
</dbReference>
<keyword evidence="4" id="KW-0462">Maltose metabolism</keyword>
<dbReference type="AlphaFoldDB" id="A0A0G2EEL4"/>
<dbReference type="Gene3D" id="2.60.40.1180">
    <property type="entry name" value="Golgi alpha-mannosidase II"/>
    <property type="match status" value="1"/>
</dbReference>
<evidence type="ECO:0000256" key="4">
    <source>
        <dbReference type="ARBA" id="ARBA00026248"/>
    </source>
</evidence>
<dbReference type="GO" id="GO:0005987">
    <property type="term" value="P:sucrose catabolic process"/>
    <property type="evidence" value="ECO:0007669"/>
    <property type="project" value="TreeGrafter"/>
</dbReference>
<reference evidence="6 7" key="2">
    <citation type="submission" date="2015-05" db="EMBL/GenBank/DDBJ databases">
        <authorList>
            <person name="Morales-Cruz A."/>
            <person name="Amrine K.C."/>
            <person name="Cantu D."/>
        </authorList>
    </citation>
    <scope>NUCLEOTIDE SEQUENCE [LARGE SCALE GENOMIC DNA]</scope>
    <source>
        <strain evidence="6">UCRPC4</strain>
    </source>
</reference>
<dbReference type="EMBL" id="LCWF01000092">
    <property type="protein sequence ID" value="KKY20869.1"/>
    <property type="molecule type" value="Genomic_DNA"/>
</dbReference>
<dbReference type="InterPro" id="IPR013780">
    <property type="entry name" value="Glyco_hydro_b"/>
</dbReference>
<evidence type="ECO:0000313" key="7">
    <source>
        <dbReference type="Proteomes" id="UP000053317"/>
    </source>
</evidence>
<name>A0A0G2EEL4_PHACM</name>
<dbReference type="GO" id="GO:0033934">
    <property type="term" value="F:glucan 1,4-alpha-maltotriohydrolase activity"/>
    <property type="evidence" value="ECO:0007669"/>
    <property type="project" value="TreeGrafter"/>
</dbReference>
<evidence type="ECO:0000313" key="6">
    <source>
        <dbReference type="EMBL" id="KKY20869.1"/>
    </source>
</evidence>
<dbReference type="PANTHER" id="PTHR10357:SF232">
    <property type="entry name" value="GLYCOSYL HYDROLASE FAMILY 13 CATALYTIC DOMAIN-CONTAINING PROTEIN"/>
    <property type="match status" value="1"/>
</dbReference>
<dbReference type="SMART" id="SM00642">
    <property type="entry name" value="Aamy"/>
    <property type="match status" value="1"/>
</dbReference>
<organism evidence="6 7">
    <name type="scientific">Phaeomoniella chlamydospora</name>
    <name type="common">Phaeoacremonium chlamydosporum</name>
    <dbReference type="NCBI Taxonomy" id="158046"/>
    <lineage>
        <taxon>Eukaryota</taxon>
        <taxon>Fungi</taxon>
        <taxon>Dikarya</taxon>
        <taxon>Ascomycota</taxon>
        <taxon>Pezizomycotina</taxon>
        <taxon>Eurotiomycetes</taxon>
        <taxon>Chaetothyriomycetidae</taxon>
        <taxon>Phaeomoniellales</taxon>
        <taxon>Phaeomoniellaceae</taxon>
        <taxon>Phaeomoniella</taxon>
    </lineage>
</organism>
<dbReference type="SUPFAM" id="SSF51445">
    <property type="entry name" value="(Trans)glycosidases"/>
    <property type="match status" value="1"/>
</dbReference>
<dbReference type="Gene3D" id="3.90.400.10">
    <property type="entry name" value="Oligo-1,6-glucosidase, Domain 2"/>
    <property type="match status" value="1"/>
</dbReference>
<evidence type="ECO:0000256" key="3">
    <source>
        <dbReference type="ARBA" id="ARBA00023295"/>
    </source>
</evidence>